<keyword evidence="3" id="KW-0786">Thiamine pyrophosphate</keyword>
<evidence type="ECO:0000313" key="5">
    <source>
        <dbReference type="EMBL" id="NYF43378.1"/>
    </source>
</evidence>
<dbReference type="Pfam" id="PF02780">
    <property type="entry name" value="Transketolase_C"/>
    <property type="match status" value="1"/>
</dbReference>
<dbReference type="Gene3D" id="3.40.50.970">
    <property type="match status" value="1"/>
</dbReference>
<dbReference type="InterPro" id="IPR005475">
    <property type="entry name" value="Transketolase-like_Pyr-bd"/>
</dbReference>
<dbReference type="SMART" id="SM00861">
    <property type="entry name" value="Transket_pyr"/>
    <property type="match status" value="1"/>
</dbReference>
<dbReference type="GO" id="GO:0000287">
    <property type="term" value="F:magnesium ion binding"/>
    <property type="evidence" value="ECO:0007669"/>
    <property type="project" value="UniProtKB-ARBA"/>
</dbReference>
<dbReference type="InterPro" id="IPR009014">
    <property type="entry name" value="Transketo_C/PFOR_II"/>
</dbReference>
<dbReference type="SUPFAM" id="SSF52922">
    <property type="entry name" value="TK C-terminal domain-like"/>
    <property type="match status" value="1"/>
</dbReference>
<dbReference type="RefSeq" id="WP_179826849.1">
    <property type="nucleotide sequence ID" value="NZ_JACCCO010000003.1"/>
</dbReference>
<feature type="domain" description="Transketolase-like pyrimidine-binding" evidence="4">
    <location>
        <begin position="2"/>
        <end position="177"/>
    </location>
</feature>
<dbReference type="EC" id="1.2.4.1" evidence="5"/>
<sequence>MTRVSEHLNHALHDLMETDPDVHLLGEDVSDPYGGAFKVTRGLSTRFGDRVRSTPLSEGAIAGVGAGLALAGRKAIVEIMFADFVALAFDQIVNFAAKSTAMYGRPVPIPLVVRCPSGGNRGYGPTHSQSPQKHFIGVPGLSLFEMTPFHNAGELFARMFALGRPCLFFEDKVLYTRRMYEGGVVDDLFRYEVAGDVARVRLDGVAEPDCAIVVHGGMVHRALDAMRLLLLEDDIACELLVPARLHPLPELPGLERARHVCVVEDGSEGGTWGAEVARVLHPRLWSSLRRPITLLSAADSVIPAAPHLEREVLVQPARIRDAIVEALS</sequence>
<proteinExistence type="predicted"/>
<dbReference type="AlphaFoldDB" id="A0A852V751"/>
<dbReference type="PANTHER" id="PTHR43257">
    <property type="entry name" value="PYRUVATE DEHYDROGENASE E1 COMPONENT BETA SUBUNIT"/>
    <property type="match status" value="1"/>
</dbReference>
<organism evidence="5 6">
    <name type="scientific">Streptosporangium sandarakinum</name>
    <dbReference type="NCBI Taxonomy" id="1260955"/>
    <lineage>
        <taxon>Bacteria</taxon>
        <taxon>Bacillati</taxon>
        <taxon>Actinomycetota</taxon>
        <taxon>Actinomycetes</taxon>
        <taxon>Streptosporangiales</taxon>
        <taxon>Streptosporangiaceae</taxon>
        <taxon>Streptosporangium</taxon>
    </lineage>
</organism>
<evidence type="ECO:0000313" key="6">
    <source>
        <dbReference type="Proteomes" id="UP000576393"/>
    </source>
</evidence>
<dbReference type="SUPFAM" id="SSF52518">
    <property type="entry name" value="Thiamin diphosphate-binding fold (THDP-binding)"/>
    <property type="match status" value="1"/>
</dbReference>
<dbReference type="PANTHER" id="PTHR43257:SF2">
    <property type="entry name" value="PYRUVATE DEHYDROGENASE E1 COMPONENT SUBUNIT BETA"/>
    <property type="match status" value="1"/>
</dbReference>
<reference evidence="5 6" key="1">
    <citation type="submission" date="2020-07" db="EMBL/GenBank/DDBJ databases">
        <title>Sequencing the genomes of 1000 actinobacteria strains.</title>
        <authorList>
            <person name="Klenk H.-P."/>
        </authorList>
    </citation>
    <scope>NUCLEOTIDE SEQUENCE [LARGE SCALE GENOMIC DNA]</scope>
    <source>
        <strain evidence="5 6">DSM 45763</strain>
    </source>
</reference>
<keyword evidence="2 5" id="KW-0560">Oxidoreductase</keyword>
<gene>
    <name evidence="5" type="ORF">HDA43_005605</name>
</gene>
<keyword evidence="6" id="KW-1185">Reference proteome</keyword>
<keyword evidence="5" id="KW-0670">Pyruvate</keyword>
<dbReference type="InterPro" id="IPR029061">
    <property type="entry name" value="THDP-binding"/>
</dbReference>
<dbReference type="GO" id="GO:0004739">
    <property type="term" value="F:pyruvate dehydrogenase (acetyl-transferring) activity"/>
    <property type="evidence" value="ECO:0007669"/>
    <property type="project" value="UniProtKB-EC"/>
</dbReference>
<comment type="caution">
    <text evidence="5">The sequence shown here is derived from an EMBL/GenBank/DDBJ whole genome shotgun (WGS) entry which is preliminary data.</text>
</comment>
<comment type="cofactor">
    <cofactor evidence="1">
        <name>thiamine diphosphate</name>
        <dbReference type="ChEBI" id="CHEBI:58937"/>
    </cofactor>
</comment>
<dbReference type="InterPro" id="IPR033248">
    <property type="entry name" value="Transketolase_C"/>
</dbReference>
<dbReference type="EMBL" id="JACCCO010000003">
    <property type="protein sequence ID" value="NYF43378.1"/>
    <property type="molecule type" value="Genomic_DNA"/>
</dbReference>
<evidence type="ECO:0000259" key="4">
    <source>
        <dbReference type="SMART" id="SM00861"/>
    </source>
</evidence>
<protein>
    <submittedName>
        <fullName evidence="5">Pyruvate dehydrogenase E1 component beta subunit</fullName>
        <ecNumber evidence="5">1.2.4.1</ecNumber>
    </submittedName>
</protein>
<dbReference type="Proteomes" id="UP000576393">
    <property type="component" value="Unassembled WGS sequence"/>
</dbReference>
<evidence type="ECO:0000256" key="1">
    <source>
        <dbReference type="ARBA" id="ARBA00001964"/>
    </source>
</evidence>
<accession>A0A852V751</accession>
<evidence type="ECO:0000256" key="3">
    <source>
        <dbReference type="ARBA" id="ARBA00023052"/>
    </source>
</evidence>
<evidence type="ECO:0000256" key="2">
    <source>
        <dbReference type="ARBA" id="ARBA00023002"/>
    </source>
</evidence>
<dbReference type="Pfam" id="PF02779">
    <property type="entry name" value="Transket_pyr"/>
    <property type="match status" value="1"/>
</dbReference>
<name>A0A852V751_9ACTN</name>
<dbReference type="Gene3D" id="3.40.50.920">
    <property type="match status" value="1"/>
</dbReference>